<evidence type="ECO:0000313" key="4">
    <source>
        <dbReference type="Proteomes" id="UP000823941"/>
    </source>
</evidence>
<feature type="region of interest" description="Disordered" evidence="1">
    <location>
        <begin position="31"/>
        <end position="59"/>
    </location>
</feature>
<keyword evidence="4" id="KW-1185">Reference proteome</keyword>
<organism evidence="3 4">
    <name type="scientific">Plutella xylostella</name>
    <name type="common">Diamondback moth</name>
    <name type="synonym">Plutella maculipennis</name>
    <dbReference type="NCBI Taxonomy" id="51655"/>
    <lineage>
        <taxon>Eukaryota</taxon>
        <taxon>Metazoa</taxon>
        <taxon>Ecdysozoa</taxon>
        <taxon>Arthropoda</taxon>
        <taxon>Hexapoda</taxon>
        <taxon>Insecta</taxon>
        <taxon>Pterygota</taxon>
        <taxon>Neoptera</taxon>
        <taxon>Endopterygota</taxon>
        <taxon>Lepidoptera</taxon>
        <taxon>Glossata</taxon>
        <taxon>Ditrysia</taxon>
        <taxon>Yponomeutoidea</taxon>
        <taxon>Plutellidae</taxon>
        <taxon>Plutella</taxon>
    </lineage>
</organism>
<name>A0ABQ7Q8Y9_PLUXY</name>
<evidence type="ECO:0000313" key="3">
    <source>
        <dbReference type="EMBL" id="KAG7301580.1"/>
    </source>
</evidence>
<feature type="chain" id="PRO_5045083162" evidence="2">
    <location>
        <begin position="19"/>
        <end position="59"/>
    </location>
</feature>
<dbReference type="Proteomes" id="UP000823941">
    <property type="component" value="Chromosome 19"/>
</dbReference>
<sequence>MLLLRCALVAALVATAAAAWQENVRPKVFAQLGEPTDSSSWARPERPMPVNSRNNHLNG</sequence>
<comment type="caution">
    <text evidence="3">The sequence shown here is derived from an EMBL/GenBank/DDBJ whole genome shotgun (WGS) entry which is preliminary data.</text>
</comment>
<gene>
    <name evidence="3" type="ORF">JYU34_014555</name>
</gene>
<evidence type="ECO:0000256" key="2">
    <source>
        <dbReference type="SAM" id="SignalP"/>
    </source>
</evidence>
<dbReference type="EMBL" id="JAHIBW010000019">
    <property type="protein sequence ID" value="KAG7301580.1"/>
    <property type="molecule type" value="Genomic_DNA"/>
</dbReference>
<proteinExistence type="predicted"/>
<protein>
    <submittedName>
        <fullName evidence="3">Uncharacterized protein</fullName>
    </submittedName>
</protein>
<accession>A0ABQ7Q8Y9</accession>
<evidence type="ECO:0000256" key="1">
    <source>
        <dbReference type="SAM" id="MobiDB-lite"/>
    </source>
</evidence>
<keyword evidence="2" id="KW-0732">Signal</keyword>
<feature type="signal peptide" evidence="2">
    <location>
        <begin position="1"/>
        <end position="18"/>
    </location>
</feature>
<reference evidence="3 4" key="1">
    <citation type="submission" date="2021-06" db="EMBL/GenBank/DDBJ databases">
        <title>A haploid diamondback moth (Plutella xylostella L.) genome assembly resolves 31 chromosomes and identifies a diamide resistance mutation.</title>
        <authorList>
            <person name="Ward C.M."/>
            <person name="Perry K.D."/>
            <person name="Baker G."/>
            <person name="Powis K."/>
            <person name="Heckel D.G."/>
            <person name="Baxter S.W."/>
        </authorList>
    </citation>
    <scope>NUCLEOTIDE SEQUENCE [LARGE SCALE GENOMIC DNA]</scope>
    <source>
        <strain evidence="3 4">LV</strain>
        <tissue evidence="3">Single pupa</tissue>
    </source>
</reference>